<dbReference type="Pfam" id="PF00589">
    <property type="entry name" value="Phage_integrase"/>
    <property type="match status" value="1"/>
</dbReference>
<dbReference type="SUPFAM" id="SSF56349">
    <property type="entry name" value="DNA breaking-rejoining enzymes"/>
    <property type="match status" value="1"/>
</dbReference>
<evidence type="ECO:0000256" key="2">
    <source>
        <dbReference type="ARBA" id="ARBA00023172"/>
    </source>
</evidence>
<proteinExistence type="inferred from homology"/>
<dbReference type="InterPro" id="IPR013762">
    <property type="entry name" value="Integrase-like_cat_sf"/>
</dbReference>
<dbReference type="GO" id="GO:0006310">
    <property type="term" value="P:DNA recombination"/>
    <property type="evidence" value="ECO:0007669"/>
    <property type="project" value="UniProtKB-KW"/>
</dbReference>
<dbReference type="InterPro" id="IPR002104">
    <property type="entry name" value="Integrase_catalytic"/>
</dbReference>
<dbReference type="EMBL" id="LR797306">
    <property type="protein sequence ID" value="CAB4199622.1"/>
    <property type="molecule type" value="Genomic_DNA"/>
</dbReference>
<accession>A0A6J5RUH7</accession>
<feature type="domain" description="Tyr recombinase" evidence="3">
    <location>
        <begin position="169"/>
        <end position="344"/>
    </location>
</feature>
<evidence type="ECO:0000256" key="1">
    <source>
        <dbReference type="ARBA" id="ARBA00008857"/>
    </source>
</evidence>
<evidence type="ECO:0000259" key="3">
    <source>
        <dbReference type="PROSITE" id="PS51898"/>
    </source>
</evidence>
<dbReference type="PROSITE" id="PS51898">
    <property type="entry name" value="TYR_RECOMBINASE"/>
    <property type="match status" value="1"/>
</dbReference>
<gene>
    <name evidence="4" type="ORF">UFOVP1351_1</name>
</gene>
<dbReference type="InterPro" id="IPR011010">
    <property type="entry name" value="DNA_brk_join_enz"/>
</dbReference>
<sequence length="353" mass="41028">HTYQIYPPSGTNSWRVMRMEPGQPSRTVKDDAIDAVKKQYKAGTLTKDQARTQLDLVIERLYKADGVKVSRVESNGENEKLVSKYVQEVIRRKRKTSEGSKEAAELYIRRAVLALGETSLLSASKDELQDALDKRYPDQRQRRLVTALNSLLKWAKREVALERHAYIPPQVKHIPYAKLKPVLDRLPEQWAVAAELAHLTGLRIGEIMALEPQHKKRWGIFVEWQIDKDEKRKLPKNEKRRNVAVFDRALELYGRWMQLKRLIPHEERLRASRIIRSACVRAYPNRREWHLRFHDLRHSYAVACLEKGMSLDWLAMQLGNSVEVCREHYVGFVQTSAMEQAAYALLNDSKRAA</sequence>
<name>A0A6J5RUH7_9CAUD</name>
<evidence type="ECO:0000313" key="4">
    <source>
        <dbReference type="EMBL" id="CAB4199622.1"/>
    </source>
</evidence>
<keyword evidence="2" id="KW-0233">DNA recombination</keyword>
<comment type="similarity">
    <text evidence="1">Belongs to the 'phage' integrase family.</text>
</comment>
<dbReference type="GO" id="GO:0003677">
    <property type="term" value="F:DNA binding"/>
    <property type="evidence" value="ECO:0007669"/>
    <property type="project" value="InterPro"/>
</dbReference>
<organism evidence="4">
    <name type="scientific">uncultured Caudovirales phage</name>
    <dbReference type="NCBI Taxonomy" id="2100421"/>
    <lineage>
        <taxon>Viruses</taxon>
        <taxon>Duplodnaviria</taxon>
        <taxon>Heunggongvirae</taxon>
        <taxon>Uroviricota</taxon>
        <taxon>Caudoviricetes</taxon>
        <taxon>Peduoviridae</taxon>
        <taxon>Maltschvirus</taxon>
        <taxon>Maltschvirus maltsch</taxon>
    </lineage>
</organism>
<reference evidence="4" key="1">
    <citation type="submission" date="2020-05" db="EMBL/GenBank/DDBJ databases">
        <authorList>
            <person name="Chiriac C."/>
            <person name="Salcher M."/>
            <person name="Ghai R."/>
            <person name="Kavagutti S V."/>
        </authorList>
    </citation>
    <scope>NUCLEOTIDE SEQUENCE</scope>
</reference>
<feature type="non-terminal residue" evidence="4">
    <location>
        <position position="1"/>
    </location>
</feature>
<dbReference type="Gene3D" id="1.10.443.10">
    <property type="entry name" value="Intergrase catalytic core"/>
    <property type="match status" value="1"/>
</dbReference>
<protein>
    <submittedName>
        <fullName evidence="4">XerC Integrase</fullName>
    </submittedName>
</protein>
<dbReference type="GO" id="GO:0015074">
    <property type="term" value="P:DNA integration"/>
    <property type="evidence" value="ECO:0007669"/>
    <property type="project" value="InterPro"/>
</dbReference>